<dbReference type="PROSITE" id="PS51381">
    <property type="entry name" value="C2_B9"/>
    <property type="match status" value="1"/>
</dbReference>
<organism evidence="7 8">
    <name type="scientific">Blepharisma stoltei</name>
    <dbReference type="NCBI Taxonomy" id="1481888"/>
    <lineage>
        <taxon>Eukaryota</taxon>
        <taxon>Sar</taxon>
        <taxon>Alveolata</taxon>
        <taxon>Ciliophora</taxon>
        <taxon>Postciliodesmatophora</taxon>
        <taxon>Heterotrichea</taxon>
        <taxon>Heterotrichida</taxon>
        <taxon>Blepharismidae</taxon>
        <taxon>Blepharisma</taxon>
    </lineage>
</organism>
<evidence type="ECO:0000256" key="5">
    <source>
        <dbReference type="ARBA" id="ARBA00023273"/>
    </source>
</evidence>
<dbReference type="PANTHER" id="PTHR12968">
    <property type="entry name" value="B9 DOMAIN-CONTAINING"/>
    <property type="match status" value="1"/>
</dbReference>
<gene>
    <name evidence="7" type="ORF">BSTOLATCC_MIC9564</name>
</gene>
<dbReference type="GO" id="GO:0060271">
    <property type="term" value="P:cilium assembly"/>
    <property type="evidence" value="ECO:0007669"/>
    <property type="project" value="TreeGrafter"/>
</dbReference>
<evidence type="ECO:0000313" key="8">
    <source>
        <dbReference type="Proteomes" id="UP001162131"/>
    </source>
</evidence>
<accession>A0AAU9IFN3</accession>
<evidence type="ECO:0000313" key="7">
    <source>
        <dbReference type="EMBL" id="CAG9313760.1"/>
    </source>
</evidence>
<dbReference type="GO" id="GO:0036038">
    <property type="term" value="C:MKS complex"/>
    <property type="evidence" value="ECO:0007669"/>
    <property type="project" value="TreeGrafter"/>
</dbReference>
<dbReference type="EMBL" id="CAJZBQ010000011">
    <property type="protein sequence ID" value="CAG9313760.1"/>
    <property type="molecule type" value="Genomic_DNA"/>
</dbReference>
<keyword evidence="4" id="KW-0206">Cytoskeleton</keyword>
<dbReference type="PANTHER" id="PTHR12968:SF2">
    <property type="entry name" value="B9 DOMAIN-CONTAINING PROTEIN 2"/>
    <property type="match status" value="1"/>
</dbReference>
<keyword evidence="2" id="KW-0963">Cytoplasm</keyword>
<dbReference type="InterPro" id="IPR010796">
    <property type="entry name" value="C2_B9-type_dom"/>
</dbReference>
<reference evidence="7" key="1">
    <citation type="submission" date="2021-09" db="EMBL/GenBank/DDBJ databases">
        <authorList>
            <consortium name="AG Swart"/>
            <person name="Singh M."/>
            <person name="Singh A."/>
            <person name="Seah K."/>
            <person name="Emmerich C."/>
        </authorList>
    </citation>
    <scope>NUCLEOTIDE SEQUENCE</scope>
    <source>
        <strain evidence="7">ATCC30299</strain>
    </source>
</reference>
<name>A0AAU9IFN3_9CILI</name>
<dbReference type="Pfam" id="PF07162">
    <property type="entry name" value="B9-C2"/>
    <property type="match status" value="1"/>
</dbReference>
<keyword evidence="5" id="KW-0966">Cell projection</keyword>
<evidence type="ECO:0000256" key="1">
    <source>
        <dbReference type="ARBA" id="ARBA00004120"/>
    </source>
</evidence>
<dbReference type="AlphaFoldDB" id="A0AAU9IFN3"/>
<comment type="caution">
    <text evidence="7">The sequence shown here is derived from an EMBL/GenBank/DDBJ whole genome shotgun (WGS) entry which is preliminary data.</text>
</comment>
<evidence type="ECO:0000256" key="4">
    <source>
        <dbReference type="ARBA" id="ARBA00023212"/>
    </source>
</evidence>
<keyword evidence="8" id="KW-1185">Reference proteome</keyword>
<protein>
    <recommendedName>
        <fullName evidence="6">B9 domain-containing protein 2</fullName>
    </recommendedName>
</protein>
<sequence length="191" mass="21838">MDFKEPGDYKTEVHFIGQIVAGTQFDTSAGLFCEIHLEYGDQWRELPNRSEQGIQTQTSYPSVDELIVWAHPIDLHFSTNSIFGWPKFIIRVWRLDDVGRIDLLSYGVTALPCSPGYFKLECPTWRPIGTWQDEAMAFFIGGPPRLMNQDALTKEVGLRQTLKTVSSGSVIIEIEVMLRNFDVHWARSQIN</sequence>
<evidence type="ECO:0000256" key="3">
    <source>
        <dbReference type="ARBA" id="ARBA00022794"/>
    </source>
</evidence>
<comment type="subcellular location">
    <subcellularLocation>
        <location evidence="1">Cytoplasm</location>
        <location evidence="1">Cytoskeleton</location>
        <location evidence="1">Cilium basal body</location>
    </subcellularLocation>
</comment>
<evidence type="ECO:0000256" key="2">
    <source>
        <dbReference type="ARBA" id="ARBA00022490"/>
    </source>
</evidence>
<evidence type="ECO:0000256" key="6">
    <source>
        <dbReference type="ARBA" id="ARBA00039272"/>
    </source>
</evidence>
<dbReference type="Proteomes" id="UP001162131">
    <property type="component" value="Unassembled WGS sequence"/>
</dbReference>
<keyword evidence="3" id="KW-0970">Cilium biogenesis/degradation</keyword>
<proteinExistence type="predicted"/>